<dbReference type="RefSeq" id="WP_055040881.1">
    <property type="nucleotide sequence ID" value="NZ_LKBH01000103.1"/>
</dbReference>
<evidence type="ECO:0000313" key="1">
    <source>
        <dbReference type="EMBL" id="KQB35719.1"/>
    </source>
</evidence>
<accession>A0A0Q0RZ38</accession>
<dbReference type="InterPro" id="IPR010419">
    <property type="entry name" value="CO_DH_gsu"/>
</dbReference>
<name>A0A0Q0RZ38_9ARCH</name>
<evidence type="ECO:0000313" key="2">
    <source>
        <dbReference type="Proteomes" id="UP000050301"/>
    </source>
</evidence>
<organism evidence="1 2">
    <name type="scientific">Acidiplasma cupricumulans</name>
    <dbReference type="NCBI Taxonomy" id="312540"/>
    <lineage>
        <taxon>Archaea</taxon>
        <taxon>Methanobacteriati</taxon>
        <taxon>Thermoplasmatota</taxon>
        <taxon>Thermoplasmata</taxon>
        <taxon>Thermoplasmatales</taxon>
        <taxon>Ferroplasmaceae</taxon>
        <taxon>Acidiplasma</taxon>
    </lineage>
</organism>
<dbReference type="AlphaFoldDB" id="A0A0Q0RZ38"/>
<dbReference type="InParanoid" id="A0A0Q0RZ38"/>
<dbReference type="Proteomes" id="UP000050301">
    <property type="component" value="Unassembled WGS sequence"/>
</dbReference>
<reference evidence="1 2" key="1">
    <citation type="submission" date="2015-09" db="EMBL/GenBank/DDBJ databases">
        <title>Heavy metals and arsenic resistance mechanisms in polyextremophilic archaea of the family Ferroplasmaceae.</title>
        <authorList>
            <person name="Bulaev A.G."/>
            <person name="Kanygina A.V."/>
        </authorList>
    </citation>
    <scope>NUCLEOTIDE SEQUENCE [LARGE SCALE GENOMIC DNA]</scope>
    <source>
        <strain evidence="1 2">BH2</strain>
    </source>
</reference>
<protein>
    <recommendedName>
        <fullName evidence="3">Carbon monoxide dehydrogenase</fullName>
    </recommendedName>
</protein>
<sequence>MEYSGTFIVDYPLDDVNNYFSDINNVIPCLPGIYDLKIGEIIQCRVKFDISDEGIGNLSTVSGKMSFKYNKNENRVNINGKGKIEGSKIVFNIDITYEKYNDKTSITWKSKFDFGILMRLIGIQKVEDISLKNIQQTIHCIESRLVYN</sequence>
<dbReference type="Pfam" id="PF06240">
    <property type="entry name" value="COXG"/>
    <property type="match status" value="1"/>
</dbReference>
<comment type="caution">
    <text evidence="1">The sequence shown here is derived from an EMBL/GenBank/DDBJ whole genome shotgun (WGS) entry which is preliminary data.</text>
</comment>
<dbReference type="EMBL" id="LKBH01000103">
    <property type="protein sequence ID" value="KQB35719.1"/>
    <property type="molecule type" value="Genomic_DNA"/>
</dbReference>
<dbReference type="SUPFAM" id="SSF55961">
    <property type="entry name" value="Bet v1-like"/>
    <property type="match status" value="1"/>
</dbReference>
<proteinExistence type="predicted"/>
<gene>
    <name evidence="1" type="ORF">AOG55_06025</name>
</gene>
<evidence type="ECO:0008006" key="3">
    <source>
        <dbReference type="Google" id="ProtNLM"/>
    </source>
</evidence>
<keyword evidence="2" id="KW-1185">Reference proteome</keyword>
<dbReference type="Gene3D" id="3.30.530.20">
    <property type="match status" value="1"/>
</dbReference>
<dbReference type="InterPro" id="IPR023393">
    <property type="entry name" value="START-like_dom_sf"/>
</dbReference>